<evidence type="ECO:0000313" key="1">
    <source>
        <dbReference type="EMBL" id="MTB73360.1"/>
    </source>
</evidence>
<dbReference type="EMBL" id="WLVL01000057">
    <property type="protein sequence ID" value="MTB73360.1"/>
    <property type="molecule type" value="Genomic_DNA"/>
</dbReference>
<name>A0A6I3ITS6_9MICO</name>
<comment type="caution">
    <text evidence="1">The sequence shown here is derived from an EMBL/GenBank/DDBJ whole genome shotgun (WGS) entry which is preliminary data.</text>
</comment>
<organism evidence="1 2">
    <name type="scientific">Arsenicicoccus cauae</name>
    <dbReference type="NCBI Taxonomy" id="2663847"/>
    <lineage>
        <taxon>Bacteria</taxon>
        <taxon>Bacillati</taxon>
        <taxon>Actinomycetota</taxon>
        <taxon>Actinomycetes</taxon>
        <taxon>Micrococcales</taxon>
        <taxon>Intrasporangiaceae</taxon>
        <taxon>Arsenicicoccus</taxon>
    </lineage>
</organism>
<proteinExistence type="predicted"/>
<dbReference type="Proteomes" id="UP000431092">
    <property type="component" value="Unassembled WGS sequence"/>
</dbReference>
<dbReference type="InterPro" id="IPR021456">
    <property type="entry name" value="DUF3107"/>
</dbReference>
<dbReference type="Pfam" id="PF11305">
    <property type="entry name" value="DUF3107"/>
    <property type="match status" value="1"/>
</dbReference>
<protein>
    <submittedName>
        <fullName evidence="1">DUF3107 family protein</fullName>
    </submittedName>
</protein>
<gene>
    <name evidence="1" type="ORF">GGG17_15610</name>
</gene>
<evidence type="ECO:0000313" key="2">
    <source>
        <dbReference type="Proteomes" id="UP000431092"/>
    </source>
</evidence>
<reference evidence="1 2" key="1">
    <citation type="submission" date="2019-11" db="EMBL/GenBank/DDBJ databases">
        <title>Whole genome sequencing identifies a novel species of the genus Arsenicicoccus isolated from human blood.</title>
        <authorList>
            <person name="Jeong J.H."/>
            <person name="Kweon O.J."/>
            <person name="Kim H.R."/>
            <person name="Kim T.-H."/>
            <person name="Ha S.-M."/>
            <person name="Lee M.-K."/>
        </authorList>
    </citation>
    <scope>NUCLEOTIDE SEQUENCE [LARGE SCALE GENOMIC DNA]</scope>
    <source>
        <strain evidence="1 2">MKL-02</strain>
    </source>
</reference>
<dbReference type="AlphaFoldDB" id="A0A6I3ITS6"/>
<accession>A0A6I3ITS6</accession>
<sequence>MEVKIGVQHVAREITFESAQSPEQVSEAVASAVREGSLLTLQDDHGRTVVVPGDRLGYVEIGESTKSRVGFGSL</sequence>
<keyword evidence="2" id="KW-1185">Reference proteome</keyword>
<dbReference type="RefSeq" id="WP_288798023.1">
    <property type="nucleotide sequence ID" value="NZ_CP171001.1"/>
</dbReference>